<dbReference type="AlphaFoldDB" id="A0A2A2AWZ5"/>
<comment type="caution">
    <text evidence="1">The sequence shown here is derived from an EMBL/GenBank/DDBJ whole genome shotgun (WGS) entry which is preliminary data.</text>
</comment>
<dbReference type="Proteomes" id="UP000218439">
    <property type="component" value="Unassembled WGS sequence"/>
</dbReference>
<proteinExistence type="predicted"/>
<dbReference type="SUPFAM" id="SSF82171">
    <property type="entry name" value="DPP6 N-terminal domain-like"/>
    <property type="match status" value="1"/>
</dbReference>
<evidence type="ECO:0000313" key="2">
    <source>
        <dbReference type="Proteomes" id="UP000218439"/>
    </source>
</evidence>
<name>A0A2A2AWZ5_9BURK</name>
<evidence type="ECO:0000313" key="1">
    <source>
        <dbReference type="EMBL" id="PAT42234.1"/>
    </source>
</evidence>
<dbReference type="EMBL" id="NSJE01000017">
    <property type="protein sequence ID" value="PAT42234.1"/>
    <property type="molecule type" value="Genomic_DNA"/>
</dbReference>
<dbReference type="RefSeq" id="WP_095552375.1">
    <property type="nucleotide sequence ID" value="NZ_NSJE01000017.1"/>
</dbReference>
<organism evidence="1 2">
    <name type="scientific">Vandammella animalimorsus</name>
    <dbReference type="NCBI Taxonomy" id="2029117"/>
    <lineage>
        <taxon>Bacteria</taxon>
        <taxon>Pseudomonadati</taxon>
        <taxon>Pseudomonadota</taxon>
        <taxon>Betaproteobacteria</taxon>
        <taxon>Burkholderiales</taxon>
        <taxon>Comamonadaceae</taxon>
        <taxon>Vandammella</taxon>
    </lineage>
</organism>
<gene>
    <name evidence="1" type="ORF">CK621_10610</name>
</gene>
<accession>A0A2A2AWZ5</accession>
<sequence length="438" mass="49029">MSQNPFDDLYARDFRLRPLSLDPIAPAPRPPRAQGLDDAFVEPAYGVRIYRATASSEAEPDGNGVRRVRHFYSRRQAFNADNSRYLAWGGNGAWYLYDAKTFQKIKKIGALGGAAEPIWHPSDPRKLFMTSNGGRMVWWVLDVETENKQVLFDFTGKTPWPEASDYWTYNEGTTSADGRYMGLMATRYDSASQRVKVYGLLTLDLVEKKIVGTLDASRFPKPGVRPDHVSISASGKYVVPSWGSAYAYTRDFSQVKLLAKHSGHSDLAFGPGGEDFFVWADDGSDPATLGHVQAINIDTMQRFPLLDIYPARGEFYALHISGQAFDKPGWVVISTYKDGRRYEDPPGSGNYVTEFPSRHRRAQYQKVILAELKPGGRVLNVAHIRNSNDFHQLPGAQAYFLEPQASAARDLSRIIFATNFGSGQPESYVIGLPSWFDK</sequence>
<reference evidence="1 2" key="1">
    <citation type="submission" date="2017-08" db="EMBL/GenBank/DDBJ databases">
        <title>WGS of Clinical strains of the CDC Group NO-1 linked to zoonotic infections in humans.</title>
        <authorList>
            <person name="Bernier A.-M."/>
            <person name="Bernard K."/>
        </authorList>
    </citation>
    <scope>NUCLEOTIDE SEQUENCE [LARGE SCALE GENOMIC DNA]</scope>
    <source>
        <strain evidence="1 2">NML120219</strain>
    </source>
</reference>
<protein>
    <submittedName>
        <fullName evidence="1">Uncharacterized protein</fullName>
    </submittedName>
</protein>